<evidence type="ECO:0000313" key="3">
    <source>
        <dbReference type="Proteomes" id="UP000678499"/>
    </source>
</evidence>
<accession>A0A7R9BRF9</accession>
<protein>
    <submittedName>
        <fullName evidence="2">Uncharacterized protein</fullName>
    </submittedName>
</protein>
<dbReference type="EMBL" id="OA883849">
    <property type="protein sequence ID" value="CAD7279832.1"/>
    <property type="molecule type" value="Genomic_DNA"/>
</dbReference>
<dbReference type="Proteomes" id="UP000678499">
    <property type="component" value="Unassembled WGS sequence"/>
</dbReference>
<sequence length="223" mass="24290">MLFRTSNYGALPAASETSSESQHPGNQREDAFQAEINRNNNSTSTDTRNNQQQRSRHQRQLAAANAAFNATQARLRATLTRHKALDDIFNVLGASCNSALAEVSKRKDARTGKSKINSPSDTRIERTVPDLFSDTRLLSGKLVDAVEQEASSRLPEQELTLRRLFVQELCLGVMLGQSPDIKRRPSESLQVAITDSDDGDGTPGNDDDVPLPIITSANSPTAG</sequence>
<evidence type="ECO:0000256" key="1">
    <source>
        <dbReference type="SAM" id="MobiDB-lite"/>
    </source>
</evidence>
<feature type="compositionally biased region" description="Polar residues" evidence="1">
    <location>
        <begin position="15"/>
        <end position="25"/>
    </location>
</feature>
<dbReference type="AlphaFoldDB" id="A0A7R9BRF9"/>
<proteinExistence type="predicted"/>
<name>A0A7R9BRF9_9CRUS</name>
<feature type="compositionally biased region" description="Acidic residues" evidence="1">
    <location>
        <begin position="195"/>
        <end position="209"/>
    </location>
</feature>
<dbReference type="EMBL" id="CAJPEX010001812">
    <property type="protein sequence ID" value="CAG0919984.1"/>
    <property type="molecule type" value="Genomic_DNA"/>
</dbReference>
<feature type="region of interest" description="Disordered" evidence="1">
    <location>
        <begin position="181"/>
        <end position="223"/>
    </location>
</feature>
<evidence type="ECO:0000313" key="2">
    <source>
        <dbReference type="EMBL" id="CAD7279832.1"/>
    </source>
</evidence>
<reference evidence="2" key="1">
    <citation type="submission" date="2020-11" db="EMBL/GenBank/DDBJ databases">
        <authorList>
            <person name="Tran Van P."/>
        </authorList>
    </citation>
    <scope>NUCLEOTIDE SEQUENCE</scope>
</reference>
<feature type="compositionally biased region" description="Low complexity" evidence="1">
    <location>
        <begin position="37"/>
        <end position="53"/>
    </location>
</feature>
<organism evidence="2">
    <name type="scientific">Notodromas monacha</name>
    <dbReference type="NCBI Taxonomy" id="399045"/>
    <lineage>
        <taxon>Eukaryota</taxon>
        <taxon>Metazoa</taxon>
        <taxon>Ecdysozoa</taxon>
        <taxon>Arthropoda</taxon>
        <taxon>Crustacea</taxon>
        <taxon>Oligostraca</taxon>
        <taxon>Ostracoda</taxon>
        <taxon>Podocopa</taxon>
        <taxon>Podocopida</taxon>
        <taxon>Cypridocopina</taxon>
        <taxon>Cypridoidea</taxon>
        <taxon>Cyprididae</taxon>
        <taxon>Notodromas</taxon>
    </lineage>
</organism>
<keyword evidence="3" id="KW-1185">Reference proteome</keyword>
<feature type="region of interest" description="Disordered" evidence="1">
    <location>
        <begin position="1"/>
        <end position="58"/>
    </location>
</feature>
<gene>
    <name evidence="2" type="ORF">NMOB1V02_LOCUS7497</name>
</gene>